<proteinExistence type="predicted"/>
<dbReference type="PATRIC" id="fig|1214179.4.peg.1387"/>
<feature type="transmembrane region" description="Helical" evidence="5">
    <location>
        <begin position="164"/>
        <end position="187"/>
    </location>
</feature>
<evidence type="ECO:0000256" key="4">
    <source>
        <dbReference type="ARBA" id="ARBA00023136"/>
    </source>
</evidence>
<accession>A0A075SHT1</accession>
<dbReference type="Proteomes" id="UP000028185">
    <property type="component" value="Chromosome"/>
</dbReference>
<feature type="transmembrane region" description="Helical" evidence="5">
    <location>
        <begin position="438"/>
        <end position="459"/>
    </location>
</feature>
<evidence type="ECO:0000256" key="3">
    <source>
        <dbReference type="ARBA" id="ARBA00022989"/>
    </source>
</evidence>
<feature type="transmembrane region" description="Helical" evidence="5">
    <location>
        <begin position="84"/>
        <end position="106"/>
    </location>
</feature>
<dbReference type="PANTHER" id="PTHR43424:SF1">
    <property type="entry name" value="LOCUS PUTATIVE PROTEIN 1-RELATED"/>
    <property type="match status" value="1"/>
</dbReference>
<evidence type="ECO:0000256" key="2">
    <source>
        <dbReference type="ARBA" id="ARBA00022692"/>
    </source>
</evidence>
<evidence type="ECO:0000256" key="1">
    <source>
        <dbReference type="ARBA" id="ARBA00004141"/>
    </source>
</evidence>
<feature type="transmembrane region" description="Helical" evidence="5">
    <location>
        <begin position="42"/>
        <end position="63"/>
    </location>
</feature>
<dbReference type="GO" id="GO:0016020">
    <property type="term" value="C:membrane"/>
    <property type="evidence" value="ECO:0007669"/>
    <property type="project" value="UniProtKB-SubCell"/>
</dbReference>
<feature type="transmembrane region" description="Helical" evidence="5">
    <location>
        <begin position="283"/>
        <end position="303"/>
    </location>
</feature>
<keyword evidence="3 5" id="KW-1133">Transmembrane helix</keyword>
<dbReference type="EMBL" id="CP008921">
    <property type="protein sequence ID" value="AIG43794.1"/>
    <property type="molecule type" value="Genomic_DNA"/>
</dbReference>
<reference evidence="6 7" key="1">
    <citation type="journal article" date="2014" name="Genome Announc.">
        <title>Whole-Genome Sequence of Streptococcus suis Serotype 4 Reference Strain 6407.</title>
        <authorList>
            <person name="Wang K."/>
            <person name="Chen J."/>
            <person name="Yao H."/>
            <person name="Lu C."/>
        </authorList>
    </citation>
    <scope>NUCLEOTIDE SEQUENCE [LARGE SCALE GENOMIC DNA]</scope>
    <source>
        <strain evidence="6">6407</strain>
    </source>
</reference>
<feature type="transmembrane region" description="Helical" evidence="5">
    <location>
        <begin position="411"/>
        <end position="432"/>
    </location>
</feature>
<feature type="transmembrane region" description="Helical" evidence="5">
    <location>
        <begin position="238"/>
        <end position="262"/>
    </location>
</feature>
<dbReference type="InterPro" id="IPR002797">
    <property type="entry name" value="Polysacc_synth"/>
</dbReference>
<feature type="transmembrane region" description="Helical" evidence="5">
    <location>
        <begin position="351"/>
        <end position="370"/>
    </location>
</feature>
<feature type="transmembrane region" description="Helical" evidence="5">
    <location>
        <begin position="112"/>
        <end position="132"/>
    </location>
</feature>
<sequence length="471" mass="53559">MNKVIKNVVYQLVYQISRIIIPIITIPIVSRVLGAVNLGIYNYYYSIVSYFILFAGLGITLYGSREIAIVKSDNEKLSQVFIELFIMKGLVTSIVLFIFIGSVYHFNTPKYLLLFSIAILSVLFDVSWYFMGVEDFQKFSLINITSQVLVFILIIFFIRDKNDLTLYIIFQSIGLLLPNLISILLLPKELFTFSVKIRNIFKHFISSLGYFFPQIAITLYTTLNKTIIGLFLDTTSVAYYSNAIIVNSVIITVITTVDTVLLPRMSSLFSQNRKDDMFKWLKNSLNIQLFFSIGAMFGVLSIYNRFVPFFFGEEFIFIIKLIPLLSTLIVIVPVGMSISRQFLLPQGNTKDYFVSIVSGAIINIGLNIFLLPQLGVVGVVLSNIFAELFVTIVRLKPLINEYGLPFNFRDVVVYILCGISILGTGFINNFIIHSNFLFIIFQTFVGASIYFLLTYIVGVNPVKKILNRKYG</sequence>
<keyword evidence="4 5" id="KW-0472">Membrane</keyword>
<dbReference type="AlphaFoldDB" id="A0A075SHT1"/>
<protein>
    <submittedName>
        <fullName evidence="6">Uncharacterized protein</fullName>
    </submittedName>
</protein>
<name>A0A075SHT1_STRSU</name>
<feature type="transmembrane region" description="Helical" evidence="5">
    <location>
        <begin position="12"/>
        <end position="30"/>
    </location>
</feature>
<dbReference type="HOGENOM" id="CLU_022017_0_0_9"/>
<dbReference type="Pfam" id="PF01943">
    <property type="entry name" value="Polysacc_synt"/>
    <property type="match status" value="1"/>
</dbReference>
<feature type="transmembrane region" description="Helical" evidence="5">
    <location>
        <begin position="315"/>
        <end position="339"/>
    </location>
</feature>
<dbReference type="PANTHER" id="PTHR43424">
    <property type="entry name" value="LOCUS PUTATIVE PROTEIN 1-RELATED"/>
    <property type="match status" value="1"/>
</dbReference>
<gene>
    <name evidence="6" type="ORF">ID09_07050</name>
</gene>
<evidence type="ECO:0000313" key="6">
    <source>
        <dbReference type="EMBL" id="AIG43794.1"/>
    </source>
</evidence>
<feature type="transmembrane region" description="Helical" evidence="5">
    <location>
        <begin position="139"/>
        <end position="158"/>
    </location>
</feature>
<evidence type="ECO:0000256" key="5">
    <source>
        <dbReference type="SAM" id="Phobius"/>
    </source>
</evidence>
<dbReference type="RefSeq" id="WP_024390814.1">
    <property type="nucleotide sequence ID" value="NZ_ALLE01000053.1"/>
</dbReference>
<feature type="transmembrane region" description="Helical" evidence="5">
    <location>
        <begin position="376"/>
        <end position="399"/>
    </location>
</feature>
<dbReference type="InterPro" id="IPR052556">
    <property type="entry name" value="PolySynth_Transporter"/>
</dbReference>
<keyword evidence="2 5" id="KW-0812">Transmembrane</keyword>
<comment type="subcellular location">
    <subcellularLocation>
        <location evidence="1">Membrane</location>
        <topology evidence="1">Multi-pass membrane protein</topology>
    </subcellularLocation>
</comment>
<evidence type="ECO:0000313" key="7">
    <source>
        <dbReference type="Proteomes" id="UP000028185"/>
    </source>
</evidence>
<feature type="transmembrane region" description="Helical" evidence="5">
    <location>
        <begin position="208"/>
        <end position="232"/>
    </location>
</feature>
<organism evidence="6 7">
    <name type="scientific">Streptococcus suis 6407</name>
    <dbReference type="NCBI Taxonomy" id="1214179"/>
    <lineage>
        <taxon>Bacteria</taxon>
        <taxon>Bacillati</taxon>
        <taxon>Bacillota</taxon>
        <taxon>Bacilli</taxon>
        <taxon>Lactobacillales</taxon>
        <taxon>Streptococcaceae</taxon>
        <taxon>Streptococcus</taxon>
    </lineage>
</organism>